<proteinExistence type="predicted"/>
<organism evidence="1">
    <name type="scientific">marine metagenome</name>
    <dbReference type="NCBI Taxonomy" id="408172"/>
    <lineage>
        <taxon>unclassified sequences</taxon>
        <taxon>metagenomes</taxon>
        <taxon>ecological metagenomes</taxon>
    </lineage>
</organism>
<gene>
    <name evidence="1" type="ORF">METZ01_LOCUS127520</name>
</gene>
<evidence type="ECO:0008006" key="2">
    <source>
        <dbReference type="Google" id="ProtNLM"/>
    </source>
</evidence>
<accession>A0A381YC53</accession>
<dbReference type="InterPro" id="IPR011447">
    <property type="entry name" value="DUF1552"/>
</dbReference>
<reference evidence="1" key="1">
    <citation type="submission" date="2018-05" db="EMBL/GenBank/DDBJ databases">
        <authorList>
            <person name="Lanie J.A."/>
            <person name="Ng W.-L."/>
            <person name="Kazmierczak K.M."/>
            <person name="Andrzejewski T.M."/>
            <person name="Davidsen T.M."/>
            <person name="Wayne K.J."/>
            <person name="Tettelin H."/>
            <person name="Glass J.I."/>
            <person name="Rusch D."/>
            <person name="Podicherti R."/>
            <person name="Tsui H.-C.T."/>
            <person name="Winkler M.E."/>
        </authorList>
    </citation>
    <scope>NUCLEOTIDE SEQUENCE</scope>
</reference>
<dbReference type="AlphaFoldDB" id="A0A381YC53"/>
<name>A0A381YC53_9ZZZZ</name>
<protein>
    <recommendedName>
        <fullName evidence="2">DUF1552 domain-containing protein</fullName>
    </recommendedName>
</protein>
<dbReference type="Pfam" id="PF07586">
    <property type="entry name" value="HXXSHH"/>
    <property type="match status" value="1"/>
</dbReference>
<dbReference type="EMBL" id="UINC01017890">
    <property type="protein sequence ID" value="SVA74666.1"/>
    <property type="molecule type" value="Genomic_DNA"/>
</dbReference>
<evidence type="ECO:0000313" key="1">
    <source>
        <dbReference type="EMBL" id="SVA74666.1"/>
    </source>
</evidence>
<sequence length="433" mass="47979">MKGSGVALALPFLECMQLGAKESRQEDMLKRLCSVYFPYGASVPADNHADRDWGWFPVREGDSFRYTQVMKSLEPLRRSVSVIGGLSHPSGLHIGGHDTGDIFLTGASFKGANYRNSVSFDQIAAEKFGSKTRFSSLVLSSDGGIGMPTRSKTLSFTQSGQPIPALDKPRQIFERLFGDEQGSKEQTRRRLATEASMLDLVMGQSKSLRGKLGKQDQLKYDEYLSSVRDVEKRVRRSEAWLEIPKANVNEEELELSASTDAPLEYIRVMYDLMYLAFQTDSTRVATYMLSAMNGKVSNQFPRALGLSSQHDLAHKAGKPGGFPRQGKWNQCLIENLAHFLHRLDDTPEGDGTMLDNSMILLGTSNSRTHNNRNYPLVLAGGANLGMKHGQFLTYNKGNEDQPMSNLLFTLLNRMGVSDTGFSDSSGDLSELYA</sequence>